<dbReference type="InterPro" id="IPR050509">
    <property type="entry name" value="CoA-transferase_III"/>
</dbReference>
<dbReference type="InterPro" id="IPR023606">
    <property type="entry name" value="CoA-Trfase_III_dom_1_sf"/>
</dbReference>
<dbReference type="KEGG" id="ctes:O987_19315"/>
<name>A0A076PVX9_COMTE</name>
<sequence length="484" mass="51500">MSTASLCFSSSAASAQRARAALQQQWELAGLPAQALSQLRLTGRARGFVSSFAVVDAVQASVAAAALAATQVEQLRQPRRPVQMVTVDAQHAAFESSGYFTLDGRRPDPWAPVSGLYACGQAVGEPGWVRIHANFDHHRDGVLALLGLPEGAATPREAVAQALAHWRAQDVETQAAVRGLPVAASRSHAQWQSLGQEERVAGAALVQIERVGDAPALPWPGLQNGQRPLAGLRVLDLTRILAGPVAGRTLAAYGADVMLVNSPHLPNIDAIADTSRGKRSTHADMNEAAGHDALSMLVRGAHVFMQAYRPGALQAKGFGTEQLLQMRPGLVVAELCAYGWEGPWAGRRGFDSLVQTASGINEDEAAAHGSAQPRALPMQALDYGAGFWLAFGVEAALLRQAQQGGSWRVRVTLAGVAHWLRGLGRVQVAGHAWTEARPDIAPYLQTLDSGFGKLQAVRHSARFSHTPVAWDHASMPPGSSQPRW</sequence>
<reference evidence="1 2" key="1">
    <citation type="journal article" date="2014" name="Genome Announc.">
        <title>Complete Genome Sequence of Polychlorinated Biphenyl Degrader Comamonas testosteroni TK102 (NBRC 109938).</title>
        <authorList>
            <person name="Fukuda K."/>
            <person name="Hosoyama A."/>
            <person name="Tsuchikane K."/>
            <person name="Ohji S."/>
            <person name="Yamazoe A."/>
            <person name="Fujita N."/>
            <person name="Shintani M."/>
            <person name="Kimbara K."/>
        </authorList>
    </citation>
    <scope>NUCLEOTIDE SEQUENCE [LARGE SCALE GENOMIC DNA]</scope>
    <source>
        <strain evidence="1">TK102</strain>
    </source>
</reference>
<dbReference type="InterPro" id="IPR003673">
    <property type="entry name" value="CoA-Trfase_fam_III"/>
</dbReference>
<evidence type="ECO:0000313" key="1">
    <source>
        <dbReference type="EMBL" id="AIJ47960.1"/>
    </source>
</evidence>
<dbReference type="Pfam" id="PF02515">
    <property type="entry name" value="CoA_transf_3"/>
    <property type="match status" value="1"/>
</dbReference>
<accession>A0A076PVX9</accession>
<dbReference type="GO" id="GO:0003824">
    <property type="term" value="F:catalytic activity"/>
    <property type="evidence" value="ECO:0007669"/>
    <property type="project" value="InterPro"/>
</dbReference>
<dbReference type="AlphaFoldDB" id="A0A076PVX9"/>
<proteinExistence type="predicted"/>
<evidence type="ECO:0008006" key="3">
    <source>
        <dbReference type="Google" id="ProtNLM"/>
    </source>
</evidence>
<dbReference type="Proteomes" id="UP000028782">
    <property type="component" value="Chromosome"/>
</dbReference>
<protein>
    <recommendedName>
        <fullName evidence="3">Carnitine dehydratase</fullName>
    </recommendedName>
</protein>
<dbReference type="SUPFAM" id="SSF89796">
    <property type="entry name" value="CoA-transferase family III (CaiB/BaiF)"/>
    <property type="match status" value="2"/>
</dbReference>
<dbReference type="EMBL" id="CP006704">
    <property type="protein sequence ID" value="AIJ47960.1"/>
    <property type="molecule type" value="Genomic_DNA"/>
</dbReference>
<organism evidence="1 2">
    <name type="scientific">Comamonas testosteroni TK102</name>
    <dbReference type="NCBI Taxonomy" id="1392005"/>
    <lineage>
        <taxon>Bacteria</taxon>
        <taxon>Pseudomonadati</taxon>
        <taxon>Pseudomonadota</taxon>
        <taxon>Betaproteobacteria</taxon>
        <taxon>Burkholderiales</taxon>
        <taxon>Comamonadaceae</taxon>
        <taxon>Comamonas</taxon>
    </lineage>
</organism>
<dbReference type="HOGENOM" id="CLU_021588_0_1_4"/>
<gene>
    <name evidence="1" type="ORF">O987_19315</name>
</gene>
<dbReference type="PANTHER" id="PTHR48228:SF4">
    <property type="entry name" value="BLR3030 PROTEIN"/>
    <property type="match status" value="1"/>
</dbReference>
<dbReference type="RefSeq" id="WP_200879564.1">
    <property type="nucleotide sequence ID" value="NZ_CP006704.1"/>
</dbReference>
<evidence type="ECO:0000313" key="2">
    <source>
        <dbReference type="Proteomes" id="UP000028782"/>
    </source>
</evidence>
<dbReference type="Gene3D" id="3.40.50.10540">
    <property type="entry name" value="Crotonobetainyl-coa:carnitine coa-transferase, domain 1"/>
    <property type="match status" value="1"/>
</dbReference>
<dbReference type="PANTHER" id="PTHR48228">
    <property type="entry name" value="SUCCINYL-COA--D-CITRAMALATE COA-TRANSFERASE"/>
    <property type="match status" value="1"/>
</dbReference>